<evidence type="ECO:0000259" key="1">
    <source>
        <dbReference type="PROSITE" id="PS50404"/>
    </source>
</evidence>
<name>A0A3Q9BPL3_9BURK</name>
<dbReference type="SUPFAM" id="SSF47616">
    <property type="entry name" value="GST C-terminal domain-like"/>
    <property type="match status" value="1"/>
</dbReference>
<dbReference type="InterPro" id="IPR004045">
    <property type="entry name" value="Glutathione_S-Trfase_N"/>
</dbReference>
<feature type="domain" description="GST N-terminal" evidence="1">
    <location>
        <begin position="11"/>
        <end position="91"/>
    </location>
</feature>
<dbReference type="GO" id="GO:0004364">
    <property type="term" value="F:glutathione transferase activity"/>
    <property type="evidence" value="ECO:0007669"/>
    <property type="project" value="TreeGrafter"/>
</dbReference>
<dbReference type="PROSITE" id="PS50404">
    <property type="entry name" value="GST_NTER"/>
    <property type="match status" value="1"/>
</dbReference>
<dbReference type="Gene3D" id="1.20.1050.10">
    <property type="match status" value="1"/>
</dbReference>
<dbReference type="GO" id="GO:0016034">
    <property type="term" value="F:maleylacetoacetate isomerase activity"/>
    <property type="evidence" value="ECO:0007669"/>
    <property type="project" value="TreeGrafter"/>
</dbReference>
<dbReference type="Proteomes" id="UP000275663">
    <property type="component" value="Chromosome"/>
</dbReference>
<dbReference type="CDD" id="cd03043">
    <property type="entry name" value="GST_N_1"/>
    <property type="match status" value="1"/>
</dbReference>
<dbReference type="RefSeq" id="WP_126127026.1">
    <property type="nucleotide sequence ID" value="NZ_CP034464.1"/>
</dbReference>
<proteinExistence type="predicted"/>
<dbReference type="Pfam" id="PF13409">
    <property type="entry name" value="GST_N_2"/>
    <property type="match status" value="1"/>
</dbReference>
<dbReference type="InterPro" id="IPR036249">
    <property type="entry name" value="Thioredoxin-like_sf"/>
</dbReference>
<evidence type="ECO:0000313" key="3">
    <source>
        <dbReference type="Proteomes" id="UP000275663"/>
    </source>
</evidence>
<protein>
    <submittedName>
        <fullName evidence="2">Glutathione S-transferase family protein</fullName>
    </submittedName>
</protein>
<dbReference type="EMBL" id="CP034464">
    <property type="protein sequence ID" value="AZP11641.1"/>
    <property type="molecule type" value="Genomic_DNA"/>
</dbReference>
<keyword evidence="2" id="KW-0808">Transferase</keyword>
<dbReference type="AlphaFoldDB" id="A0A3Q9BPL3"/>
<dbReference type="CDD" id="cd03194">
    <property type="entry name" value="GST_C_3"/>
    <property type="match status" value="1"/>
</dbReference>
<dbReference type="GO" id="GO:0006749">
    <property type="term" value="P:glutathione metabolic process"/>
    <property type="evidence" value="ECO:0007669"/>
    <property type="project" value="TreeGrafter"/>
</dbReference>
<accession>A0A3Q9BPL3</accession>
<dbReference type="GO" id="GO:0006559">
    <property type="term" value="P:L-phenylalanine catabolic process"/>
    <property type="evidence" value="ECO:0007669"/>
    <property type="project" value="TreeGrafter"/>
</dbReference>
<sequence length="231" mass="26418">MTNKDDSSQNIYLLIGNKNYSTWSLRAWLCCRKAGVIFTEIKKALYVDGYQEKLLEYGPTGLVPVLIQKDLRIWDSLAICETIAERNPKMWPLDASQRAHARAICAEMHSGFRAIRSQIPMNCRANKRKLMFSPELQAEIRRVEEIWTSCLRQQHSKSSPWLFGEFTIADAMYVPLVLHFKTYGVVMNQICSTYMQMVLNDADVKTWLAAALLEEEIIAECEVGVVCDTLA</sequence>
<dbReference type="PANTHER" id="PTHR42673:SF4">
    <property type="entry name" value="MALEYLACETOACETATE ISOMERASE"/>
    <property type="match status" value="1"/>
</dbReference>
<gene>
    <name evidence="2" type="ORF">EJN92_06300</name>
</gene>
<dbReference type="SUPFAM" id="SSF52833">
    <property type="entry name" value="Thioredoxin-like"/>
    <property type="match status" value="1"/>
</dbReference>
<dbReference type="KEGG" id="upv:EJN92_06300"/>
<organism evidence="2 3">
    <name type="scientific">Undibacterium parvum</name>
    <dbReference type="NCBI Taxonomy" id="401471"/>
    <lineage>
        <taxon>Bacteria</taxon>
        <taxon>Pseudomonadati</taxon>
        <taxon>Pseudomonadota</taxon>
        <taxon>Betaproteobacteria</taxon>
        <taxon>Burkholderiales</taxon>
        <taxon>Oxalobacteraceae</taxon>
        <taxon>Undibacterium</taxon>
    </lineage>
</organism>
<reference evidence="2 3" key="1">
    <citation type="journal article" date="2011" name="Int. J. Syst. Evol. Microbiol.">
        <title>Description of Undibacterium oligocarboniphilum sp. nov., isolated from purified water, and Undibacterium pigrum strain CCUG 49012 as the type strain of Undibacterium parvum sp. nov., and emended descriptions of the genus Undibacterium and the species Undibacterium pigrum.</title>
        <authorList>
            <person name="Eder W."/>
            <person name="Wanner G."/>
            <person name="Ludwig W."/>
            <person name="Busse H.J."/>
            <person name="Ziemke-Kageler F."/>
            <person name="Lang E."/>
        </authorList>
    </citation>
    <scope>NUCLEOTIDE SEQUENCE [LARGE SCALE GENOMIC DNA]</scope>
    <source>
        <strain evidence="2 3">DSM 23061</strain>
    </source>
</reference>
<dbReference type="PANTHER" id="PTHR42673">
    <property type="entry name" value="MALEYLACETOACETATE ISOMERASE"/>
    <property type="match status" value="1"/>
</dbReference>
<keyword evidence="3" id="KW-1185">Reference proteome</keyword>
<dbReference type="Gene3D" id="3.40.30.10">
    <property type="entry name" value="Glutaredoxin"/>
    <property type="match status" value="1"/>
</dbReference>
<dbReference type="InterPro" id="IPR036282">
    <property type="entry name" value="Glutathione-S-Trfase_C_sf"/>
</dbReference>
<dbReference type="OrthoDB" id="9799538at2"/>
<evidence type="ECO:0000313" key="2">
    <source>
        <dbReference type="EMBL" id="AZP11641.1"/>
    </source>
</evidence>